<evidence type="ECO:0000256" key="1">
    <source>
        <dbReference type="ARBA" id="ARBA00006484"/>
    </source>
</evidence>
<dbReference type="GeneID" id="75915400"/>
<dbReference type="PANTHER" id="PTHR44196">
    <property type="entry name" value="DEHYDROGENASE/REDUCTASE SDR FAMILY MEMBER 7B"/>
    <property type="match status" value="1"/>
</dbReference>
<dbReference type="PANTHER" id="PTHR44196:SF1">
    <property type="entry name" value="DEHYDROGENASE_REDUCTASE SDR FAMILY MEMBER 7B"/>
    <property type="match status" value="1"/>
</dbReference>
<dbReference type="SMART" id="SM00822">
    <property type="entry name" value="PKS_KR"/>
    <property type="match status" value="1"/>
</dbReference>
<dbReference type="Pfam" id="PF00106">
    <property type="entry name" value="adh_short"/>
    <property type="match status" value="1"/>
</dbReference>
<dbReference type="AlphaFoldDB" id="A0AAD5E9X5"/>
<dbReference type="Proteomes" id="UP001206595">
    <property type="component" value="Unassembled WGS sequence"/>
</dbReference>
<protein>
    <recommendedName>
        <fullName evidence="5">Ketoreductase domain-containing protein</fullName>
    </recommendedName>
</protein>
<evidence type="ECO:0000256" key="3">
    <source>
        <dbReference type="ARBA" id="ARBA00023002"/>
    </source>
</evidence>
<proteinExistence type="inferred from homology"/>
<dbReference type="SUPFAM" id="SSF51735">
    <property type="entry name" value="NAD(P)-binding Rossmann-fold domains"/>
    <property type="match status" value="1"/>
</dbReference>
<comment type="caution">
    <text evidence="6">The sequence shown here is derived from an EMBL/GenBank/DDBJ whole genome shotgun (WGS) entry which is preliminary data.</text>
</comment>
<name>A0AAD5E9X5_UMBRA</name>
<dbReference type="InterPro" id="IPR002347">
    <property type="entry name" value="SDR_fam"/>
</dbReference>
<feature type="domain" description="Ketoreductase" evidence="5">
    <location>
        <begin position="58"/>
        <end position="244"/>
    </location>
</feature>
<sequence>MQVIFFGSALPNSSSPQRNPPNGYMLGYLATAALVSAAAYYLQAPSARRLQAVKPNEERVVVVGCTSGIGRETALLYARRHAKLILFARRQELLDSLQEEVSALGGQAYTVCGDATVEADVKKLAKTTQDTLSGVDTLIICAGAISVQPFLNLCGGLDGHPQQDPMEAVRRITAVNYYAPIQLTQYFLPLLIRTSASPNIIVISSLAGKAGAPTRSLYAGSKHAVHGFFDSLRVEVAMHNVHVGLVCPGTVNTDLRQSAVDLDLNSAVHGSTKGKLEPKAVAQAIVHASDQRQREVLLPRLMGIGANWGKLLAPGLVDSFAAKKYGFAA</sequence>
<dbReference type="EMBL" id="MU620930">
    <property type="protein sequence ID" value="KAI8578335.1"/>
    <property type="molecule type" value="Genomic_DNA"/>
</dbReference>
<reference evidence="6" key="1">
    <citation type="submission" date="2021-06" db="EMBL/GenBank/DDBJ databases">
        <authorList>
            <consortium name="DOE Joint Genome Institute"/>
            <person name="Mondo S.J."/>
            <person name="Amses K.R."/>
            <person name="Simmons D.R."/>
            <person name="Longcore J.E."/>
            <person name="Seto K."/>
            <person name="Alves G.H."/>
            <person name="Bonds A.E."/>
            <person name="Quandt C.A."/>
            <person name="Davis W.J."/>
            <person name="Chang Y."/>
            <person name="Letcher P.M."/>
            <person name="Powell M.J."/>
            <person name="Kuo A."/>
            <person name="Labutti K."/>
            <person name="Pangilinan J."/>
            <person name="Andreopoulos W."/>
            <person name="Tritt A."/>
            <person name="Riley R."/>
            <person name="Hundley H."/>
            <person name="Johnson J."/>
            <person name="Lipzen A."/>
            <person name="Barry K."/>
            <person name="Berbee M.L."/>
            <person name="Buchler N.E."/>
            <person name="Grigoriev I.V."/>
            <person name="Spatafora J.W."/>
            <person name="Stajich J.E."/>
            <person name="James T.Y."/>
        </authorList>
    </citation>
    <scope>NUCLEOTIDE SEQUENCE</scope>
    <source>
        <strain evidence="6">AG</strain>
    </source>
</reference>
<dbReference type="GO" id="GO:0016491">
    <property type="term" value="F:oxidoreductase activity"/>
    <property type="evidence" value="ECO:0007669"/>
    <property type="project" value="UniProtKB-KW"/>
</dbReference>
<keyword evidence="2" id="KW-0521">NADP</keyword>
<evidence type="ECO:0000259" key="5">
    <source>
        <dbReference type="SMART" id="SM00822"/>
    </source>
</evidence>
<dbReference type="GO" id="GO:0016020">
    <property type="term" value="C:membrane"/>
    <property type="evidence" value="ECO:0007669"/>
    <property type="project" value="TreeGrafter"/>
</dbReference>
<comment type="function">
    <text evidence="4">Putative oxidoreductase.</text>
</comment>
<reference evidence="6" key="2">
    <citation type="journal article" date="2022" name="Proc. Natl. Acad. Sci. U.S.A.">
        <title>Diploid-dominant life cycles characterize the early evolution of Fungi.</title>
        <authorList>
            <person name="Amses K.R."/>
            <person name="Simmons D.R."/>
            <person name="Longcore J.E."/>
            <person name="Mondo S.J."/>
            <person name="Seto K."/>
            <person name="Jeronimo G.H."/>
            <person name="Bonds A.E."/>
            <person name="Quandt C.A."/>
            <person name="Davis W.J."/>
            <person name="Chang Y."/>
            <person name="Federici B.A."/>
            <person name="Kuo A."/>
            <person name="LaButti K."/>
            <person name="Pangilinan J."/>
            <person name="Andreopoulos W."/>
            <person name="Tritt A."/>
            <person name="Riley R."/>
            <person name="Hundley H."/>
            <person name="Johnson J."/>
            <person name="Lipzen A."/>
            <person name="Barry K."/>
            <person name="Lang B.F."/>
            <person name="Cuomo C.A."/>
            <person name="Buchler N.E."/>
            <person name="Grigoriev I.V."/>
            <person name="Spatafora J.W."/>
            <person name="Stajich J.E."/>
            <person name="James T.Y."/>
        </authorList>
    </citation>
    <scope>NUCLEOTIDE SEQUENCE</scope>
    <source>
        <strain evidence="6">AG</strain>
    </source>
</reference>
<evidence type="ECO:0000256" key="4">
    <source>
        <dbReference type="ARBA" id="ARBA00037096"/>
    </source>
</evidence>
<evidence type="ECO:0000313" key="6">
    <source>
        <dbReference type="EMBL" id="KAI8578335.1"/>
    </source>
</evidence>
<keyword evidence="3" id="KW-0560">Oxidoreductase</keyword>
<dbReference type="Gene3D" id="3.40.50.720">
    <property type="entry name" value="NAD(P)-binding Rossmann-like Domain"/>
    <property type="match status" value="1"/>
</dbReference>
<dbReference type="PRINTS" id="PR00081">
    <property type="entry name" value="GDHRDH"/>
</dbReference>
<accession>A0AAD5E9X5</accession>
<keyword evidence="7" id="KW-1185">Reference proteome</keyword>
<evidence type="ECO:0000256" key="2">
    <source>
        <dbReference type="ARBA" id="ARBA00022857"/>
    </source>
</evidence>
<dbReference type="PROSITE" id="PS00061">
    <property type="entry name" value="ADH_SHORT"/>
    <property type="match status" value="1"/>
</dbReference>
<organism evidence="6 7">
    <name type="scientific">Umbelopsis ramanniana AG</name>
    <dbReference type="NCBI Taxonomy" id="1314678"/>
    <lineage>
        <taxon>Eukaryota</taxon>
        <taxon>Fungi</taxon>
        <taxon>Fungi incertae sedis</taxon>
        <taxon>Mucoromycota</taxon>
        <taxon>Mucoromycotina</taxon>
        <taxon>Umbelopsidomycetes</taxon>
        <taxon>Umbelopsidales</taxon>
        <taxon>Umbelopsidaceae</taxon>
        <taxon>Umbelopsis</taxon>
    </lineage>
</organism>
<dbReference type="InterPro" id="IPR020904">
    <property type="entry name" value="Sc_DH/Rdtase_CS"/>
</dbReference>
<dbReference type="InterPro" id="IPR036291">
    <property type="entry name" value="NAD(P)-bd_dom_sf"/>
</dbReference>
<dbReference type="InterPro" id="IPR057326">
    <property type="entry name" value="KR_dom"/>
</dbReference>
<gene>
    <name evidence="6" type="ORF">K450DRAFT_247426</name>
</gene>
<comment type="similarity">
    <text evidence="1">Belongs to the short-chain dehydrogenases/reductases (SDR) family.</text>
</comment>
<dbReference type="RefSeq" id="XP_051443339.1">
    <property type="nucleotide sequence ID" value="XM_051590056.1"/>
</dbReference>
<evidence type="ECO:0000313" key="7">
    <source>
        <dbReference type="Proteomes" id="UP001206595"/>
    </source>
</evidence>